<evidence type="ECO:0000313" key="3">
    <source>
        <dbReference type="EMBL" id="KAF5386000.1"/>
    </source>
</evidence>
<evidence type="ECO:0000256" key="2">
    <source>
        <dbReference type="SAM" id="Phobius"/>
    </source>
</evidence>
<keyword evidence="2" id="KW-1133">Transmembrane helix</keyword>
<feature type="compositionally biased region" description="Basic and acidic residues" evidence="1">
    <location>
        <begin position="238"/>
        <end position="249"/>
    </location>
</feature>
<feature type="compositionally biased region" description="Low complexity" evidence="1">
    <location>
        <begin position="145"/>
        <end position="159"/>
    </location>
</feature>
<keyword evidence="2" id="KW-0472">Membrane</keyword>
<reference evidence="3 4" key="1">
    <citation type="journal article" date="2020" name="ISME J.">
        <title>Uncovering the hidden diversity of litter-decomposition mechanisms in mushroom-forming fungi.</title>
        <authorList>
            <person name="Floudas D."/>
            <person name="Bentzer J."/>
            <person name="Ahren D."/>
            <person name="Johansson T."/>
            <person name="Persson P."/>
            <person name="Tunlid A."/>
        </authorList>
    </citation>
    <scope>NUCLEOTIDE SEQUENCE [LARGE SCALE GENOMIC DNA]</scope>
    <source>
        <strain evidence="3 4">CBS 661.87</strain>
    </source>
</reference>
<dbReference type="OrthoDB" id="3041544at2759"/>
<dbReference type="AlphaFoldDB" id="A0A8H5M977"/>
<keyword evidence="2" id="KW-0812">Transmembrane</keyword>
<feature type="region of interest" description="Disordered" evidence="1">
    <location>
        <begin position="140"/>
        <end position="169"/>
    </location>
</feature>
<comment type="caution">
    <text evidence="3">The sequence shown here is derived from an EMBL/GenBank/DDBJ whole genome shotgun (WGS) entry which is preliminary data.</text>
</comment>
<organism evidence="3 4">
    <name type="scientific">Tricholomella constricta</name>
    <dbReference type="NCBI Taxonomy" id="117010"/>
    <lineage>
        <taxon>Eukaryota</taxon>
        <taxon>Fungi</taxon>
        <taxon>Dikarya</taxon>
        <taxon>Basidiomycota</taxon>
        <taxon>Agaricomycotina</taxon>
        <taxon>Agaricomycetes</taxon>
        <taxon>Agaricomycetidae</taxon>
        <taxon>Agaricales</taxon>
        <taxon>Tricholomatineae</taxon>
        <taxon>Lyophyllaceae</taxon>
        <taxon>Tricholomella</taxon>
    </lineage>
</organism>
<gene>
    <name evidence="3" type="ORF">D9615_002500</name>
</gene>
<proteinExistence type="predicted"/>
<name>A0A8H5M977_9AGAR</name>
<evidence type="ECO:0000256" key="1">
    <source>
        <dbReference type="SAM" id="MobiDB-lite"/>
    </source>
</evidence>
<evidence type="ECO:0000313" key="4">
    <source>
        <dbReference type="Proteomes" id="UP000565441"/>
    </source>
</evidence>
<dbReference type="Proteomes" id="UP000565441">
    <property type="component" value="Unassembled WGS sequence"/>
</dbReference>
<feature type="transmembrane region" description="Helical" evidence="2">
    <location>
        <begin position="94"/>
        <end position="116"/>
    </location>
</feature>
<dbReference type="EMBL" id="JAACJP010000003">
    <property type="protein sequence ID" value="KAF5386000.1"/>
    <property type="molecule type" value="Genomic_DNA"/>
</dbReference>
<keyword evidence="4" id="KW-1185">Reference proteome</keyword>
<protein>
    <submittedName>
        <fullName evidence="3">Uncharacterized protein</fullName>
    </submittedName>
</protein>
<feature type="region of interest" description="Disordered" evidence="1">
    <location>
        <begin position="198"/>
        <end position="249"/>
    </location>
</feature>
<sequence>MNSATTSHEPLSIRPISTISPGIIVYSYSTPIPSESNGLEDVPLSTLEPTSTASTVRFVPPPPHIFPTWSVPSQPHHSQPTAANMSRSNVNTGAIAGGIVGGLALVILAVAAIFYCRSKNRVPYNRWKGLARDSWQDLEGKTGGAAAPSASAFPPLSEAKTPESIAQDNYTKYVPRSEGRFSPLTKTINPTFNRIAQHHSSSDPFSDRASSQFKDGFDGPCEDVDGFEMKVNPSSPERFPKELDAERNT</sequence>
<accession>A0A8H5M977</accession>
<feature type="compositionally biased region" description="Low complexity" evidence="1">
    <location>
        <begin position="202"/>
        <end position="211"/>
    </location>
</feature>